<sequence>MLGRERGEGGGQVEDRTGRGGEVMRGEERKKMKIVISGTSSSSIQNYSNYNRVSALLQRNPNQTYFYGFGAARPAIQLGLRWRCVHASQRSNKWEVMQIRFLRA</sequence>
<comment type="caution">
    <text evidence="2">The sequence shown here is derived from an EMBL/GenBank/DDBJ whole genome shotgun (WGS) entry which is preliminary data.</text>
</comment>
<organism evidence="2 3">
    <name type="scientific">Takifugu flavidus</name>
    <name type="common">sansaifugu</name>
    <dbReference type="NCBI Taxonomy" id="433684"/>
    <lineage>
        <taxon>Eukaryota</taxon>
        <taxon>Metazoa</taxon>
        <taxon>Chordata</taxon>
        <taxon>Craniata</taxon>
        <taxon>Vertebrata</taxon>
        <taxon>Euteleostomi</taxon>
        <taxon>Actinopterygii</taxon>
        <taxon>Neopterygii</taxon>
        <taxon>Teleostei</taxon>
        <taxon>Neoteleostei</taxon>
        <taxon>Acanthomorphata</taxon>
        <taxon>Eupercaria</taxon>
        <taxon>Tetraodontiformes</taxon>
        <taxon>Tetradontoidea</taxon>
        <taxon>Tetraodontidae</taxon>
        <taxon>Takifugu</taxon>
    </lineage>
</organism>
<evidence type="ECO:0000256" key="1">
    <source>
        <dbReference type="SAM" id="MobiDB-lite"/>
    </source>
</evidence>
<keyword evidence="3" id="KW-1185">Reference proteome</keyword>
<evidence type="ECO:0000313" key="3">
    <source>
        <dbReference type="Proteomes" id="UP000324091"/>
    </source>
</evidence>
<dbReference type="EMBL" id="RHFK02000015">
    <property type="protein sequence ID" value="TWW65040.1"/>
    <property type="molecule type" value="Genomic_DNA"/>
</dbReference>
<accession>A0A5C6NGB7</accession>
<reference evidence="2 3" key="1">
    <citation type="submission" date="2019-04" db="EMBL/GenBank/DDBJ databases">
        <title>Chromosome genome assembly for Takifugu flavidus.</title>
        <authorList>
            <person name="Xiao S."/>
        </authorList>
    </citation>
    <scope>NUCLEOTIDE SEQUENCE [LARGE SCALE GENOMIC DNA]</scope>
    <source>
        <strain evidence="2">HTHZ2018</strain>
        <tissue evidence="2">Muscle</tissue>
    </source>
</reference>
<dbReference type="Proteomes" id="UP000324091">
    <property type="component" value="Chromosome 22"/>
</dbReference>
<protein>
    <submittedName>
        <fullName evidence="2">Uncharacterized protein</fullName>
    </submittedName>
</protein>
<evidence type="ECO:0000313" key="2">
    <source>
        <dbReference type="EMBL" id="TWW65040.1"/>
    </source>
</evidence>
<proteinExistence type="predicted"/>
<dbReference type="AlphaFoldDB" id="A0A5C6NGB7"/>
<name>A0A5C6NGB7_9TELE</name>
<feature type="region of interest" description="Disordered" evidence="1">
    <location>
        <begin position="1"/>
        <end position="27"/>
    </location>
</feature>
<gene>
    <name evidence="2" type="ORF">D4764_22G0006870</name>
</gene>